<dbReference type="SUPFAM" id="SSF56925">
    <property type="entry name" value="OMPA-like"/>
    <property type="match status" value="1"/>
</dbReference>
<name>A0A1Q8EME6_9PSED</name>
<accession>A0A1Q8EME6</accession>
<feature type="signal peptide" evidence="2">
    <location>
        <begin position="1"/>
        <end position="21"/>
    </location>
</feature>
<evidence type="ECO:0000256" key="2">
    <source>
        <dbReference type="SAM" id="SignalP"/>
    </source>
</evidence>
<evidence type="ECO:0000313" key="4">
    <source>
        <dbReference type="EMBL" id="OLF52949.1"/>
    </source>
</evidence>
<reference evidence="4 5" key="1">
    <citation type="submission" date="2016-12" db="EMBL/GenBank/DDBJ databases">
        <authorList>
            <person name="Song W.-J."/>
            <person name="Kurnit D.M."/>
        </authorList>
    </citation>
    <scope>NUCLEOTIDE SEQUENCE [LARGE SCALE GENOMIC DNA]</scope>
    <source>
        <strain evidence="4 5">PCL1601</strain>
    </source>
</reference>
<gene>
    <name evidence="4" type="ORF">BTN82_19455</name>
</gene>
<evidence type="ECO:0000256" key="1">
    <source>
        <dbReference type="ARBA" id="ARBA00022729"/>
    </source>
</evidence>
<evidence type="ECO:0000259" key="3">
    <source>
        <dbReference type="Pfam" id="PF13505"/>
    </source>
</evidence>
<sequence>MFFRNLGFASLLSLLSFQACADDKGLYLGAGVSHLETDQSHLNDEDSSYKVFAGYRLNGYLAFEGAFVDLGQFKDKHLDFDGKSVQASTHLGFPLGERVRMFGSVGAHAWDADGNASDDDTGVNLTYGAGIEFDVLRNIGIRAEYEVLEVGDINLNQTTASAFVLW</sequence>
<dbReference type="Proteomes" id="UP000185578">
    <property type="component" value="Unassembled WGS sequence"/>
</dbReference>
<dbReference type="InterPro" id="IPR027385">
    <property type="entry name" value="Beta-barrel_OMP"/>
</dbReference>
<dbReference type="RefSeq" id="WP_075120730.1">
    <property type="nucleotide sequence ID" value="NZ_MSCT01000018.1"/>
</dbReference>
<dbReference type="PROSITE" id="PS51257">
    <property type="entry name" value="PROKAR_LIPOPROTEIN"/>
    <property type="match status" value="1"/>
</dbReference>
<dbReference type="Gene3D" id="2.40.160.20">
    <property type="match status" value="1"/>
</dbReference>
<dbReference type="Pfam" id="PF13505">
    <property type="entry name" value="OMP_b-brl"/>
    <property type="match status" value="1"/>
</dbReference>
<comment type="caution">
    <text evidence="4">The sequence shown here is derived from an EMBL/GenBank/DDBJ whole genome shotgun (WGS) entry which is preliminary data.</text>
</comment>
<dbReference type="EMBL" id="MSCT01000018">
    <property type="protein sequence ID" value="OLF52949.1"/>
    <property type="molecule type" value="Genomic_DNA"/>
</dbReference>
<keyword evidence="1 2" id="KW-0732">Signal</keyword>
<dbReference type="OrthoDB" id="5786186at2"/>
<proteinExistence type="predicted"/>
<dbReference type="AlphaFoldDB" id="A0A1Q8EME6"/>
<feature type="chain" id="PRO_5012344480" evidence="2">
    <location>
        <begin position="22"/>
        <end position="166"/>
    </location>
</feature>
<evidence type="ECO:0000313" key="5">
    <source>
        <dbReference type="Proteomes" id="UP000185578"/>
    </source>
</evidence>
<protein>
    <submittedName>
        <fullName evidence="4">Cell envelope biogenesis protein OmpA</fullName>
    </submittedName>
</protein>
<feature type="domain" description="Outer membrane protein beta-barrel" evidence="3">
    <location>
        <begin position="9"/>
        <end position="160"/>
    </location>
</feature>
<organism evidence="4 5">
    <name type="scientific">Pseudomonas chlororaphis</name>
    <dbReference type="NCBI Taxonomy" id="587753"/>
    <lineage>
        <taxon>Bacteria</taxon>
        <taxon>Pseudomonadati</taxon>
        <taxon>Pseudomonadota</taxon>
        <taxon>Gammaproteobacteria</taxon>
        <taxon>Pseudomonadales</taxon>
        <taxon>Pseudomonadaceae</taxon>
        <taxon>Pseudomonas</taxon>
    </lineage>
</organism>
<dbReference type="InterPro" id="IPR011250">
    <property type="entry name" value="OMP/PagP_B-barrel"/>
</dbReference>